<gene>
    <name evidence="12" type="primary">trxA_2</name>
    <name evidence="12" type="ORF">ERS852471_00568</name>
</gene>
<dbReference type="InterPro" id="IPR036249">
    <property type="entry name" value="Thioredoxin-like_sf"/>
</dbReference>
<evidence type="ECO:0000256" key="8">
    <source>
        <dbReference type="PIRNR" id="PIRNR000077"/>
    </source>
</evidence>
<dbReference type="AlphaFoldDB" id="A0A174AB52"/>
<dbReference type="PANTHER" id="PTHR45663:SF11">
    <property type="entry name" value="GEO12009P1"/>
    <property type="match status" value="1"/>
</dbReference>
<dbReference type="PROSITE" id="PS51352">
    <property type="entry name" value="THIOREDOXIN_2"/>
    <property type="match status" value="1"/>
</dbReference>
<dbReference type="GO" id="GO:0005737">
    <property type="term" value="C:cytoplasm"/>
    <property type="evidence" value="ECO:0007669"/>
    <property type="project" value="TreeGrafter"/>
</dbReference>
<dbReference type="EMBL" id="CYZX01000003">
    <property type="protein sequence ID" value="CUN84665.1"/>
    <property type="molecule type" value="Genomic_DNA"/>
</dbReference>
<sequence length="101" mass="11659">MKVINESEFVNEVKDGLVLVDFYAEWCGPCKMLSPVLEQINKENKDIKVVKVNIDNSRNIASYYQIQSIPTLVLLKDGQFIHRMIGFNPKKKIEEFIARGK</sequence>
<evidence type="ECO:0000313" key="13">
    <source>
        <dbReference type="Proteomes" id="UP000095594"/>
    </source>
</evidence>
<evidence type="ECO:0000313" key="12">
    <source>
        <dbReference type="EMBL" id="CUN84665.1"/>
    </source>
</evidence>
<name>A0A174AB52_9CLOT</name>
<feature type="site" description="Contributes to redox potential value" evidence="9">
    <location>
        <position position="29"/>
    </location>
</feature>
<dbReference type="NCBIfam" id="TIGR01068">
    <property type="entry name" value="thioredoxin"/>
    <property type="match status" value="1"/>
</dbReference>
<dbReference type="InterPro" id="IPR005746">
    <property type="entry name" value="Thioredoxin"/>
</dbReference>
<evidence type="ECO:0000259" key="11">
    <source>
        <dbReference type="PROSITE" id="PS51352"/>
    </source>
</evidence>
<feature type="domain" description="Thioredoxin" evidence="11">
    <location>
        <begin position="1"/>
        <end position="101"/>
    </location>
</feature>
<evidence type="ECO:0000256" key="10">
    <source>
        <dbReference type="PIRSR" id="PIRSR000077-4"/>
    </source>
</evidence>
<feature type="active site" description="Nucleophile" evidence="9">
    <location>
        <position position="30"/>
    </location>
</feature>
<keyword evidence="5 10" id="KW-1015">Disulfide bond</keyword>
<dbReference type="CDD" id="cd02947">
    <property type="entry name" value="TRX_family"/>
    <property type="match status" value="1"/>
</dbReference>
<evidence type="ECO:0000256" key="2">
    <source>
        <dbReference type="ARBA" id="ARBA00020570"/>
    </source>
</evidence>
<dbReference type="PANTHER" id="PTHR45663">
    <property type="entry name" value="GEO12009P1"/>
    <property type="match status" value="1"/>
</dbReference>
<feature type="site" description="Contributes to redox potential value" evidence="9">
    <location>
        <position position="28"/>
    </location>
</feature>
<feature type="active site" description="Nucleophile" evidence="9">
    <location>
        <position position="27"/>
    </location>
</feature>
<dbReference type="GO" id="GO:0015035">
    <property type="term" value="F:protein-disulfide reductase activity"/>
    <property type="evidence" value="ECO:0007669"/>
    <property type="project" value="UniProtKB-UniRule"/>
</dbReference>
<dbReference type="Pfam" id="PF00085">
    <property type="entry name" value="Thioredoxin"/>
    <property type="match status" value="1"/>
</dbReference>
<organism evidence="12 13">
    <name type="scientific">Clostridium disporicum</name>
    <dbReference type="NCBI Taxonomy" id="84024"/>
    <lineage>
        <taxon>Bacteria</taxon>
        <taxon>Bacillati</taxon>
        <taxon>Bacillota</taxon>
        <taxon>Clostridia</taxon>
        <taxon>Eubacteriales</taxon>
        <taxon>Clostridiaceae</taxon>
        <taxon>Clostridium</taxon>
    </lineage>
</organism>
<protein>
    <recommendedName>
        <fullName evidence="2 7">Thioredoxin</fullName>
    </recommendedName>
</protein>
<dbReference type="PROSITE" id="PS00194">
    <property type="entry name" value="THIOREDOXIN_1"/>
    <property type="match status" value="1"/>
</dbReference>
<dbReference type="InterPro" id="IPR013766">
    <property type="entry name" value="Thioredoxin_domain"/>
</dbReference>
<feature type="site" description="Deprotonates C-terminal active site Cys" evidence="9">
    <location>
        <position position="21"/>
    </location>
</feature>
<dbReference type="FunFam" id="3.40.30.10:FF:000001">
    <property type="entry name" value="Thioredoxin"/>
    <property type="match status" value="1"/>
</dbReference>
<dbReference type="PIRSF" id="PIRSF000077">
    <property type="entry name" value="Thioredoxin"/>
    <property type="match status" value="1"/>
</dbReference>
<dbReference type="Gene3D" id="3.40.30.10">
    <property type="entry name" value="Glutaredoxin"/>
    <property type="match status" value="1"/>
</dbReference>
<keyword evidence="3" id="KW-0813">Transport</keyword>
<dbReference type="PRINTS" id="PR00421">
    <property type="entry name" value="THIOREDOXIN"/>
</dbReference>
<dbReference type="SUPFAM" id="SSF52833">
    <property type="entry name" value="Thioredoxin-like"/>
    <property type="match status" value="1"/>
</dbReference>
<dbReference type="Proteomes" id="UP000095594">
    <property type="component" value="Unassembled WGS sequence"/>
</dbReference>
<keyword evidence="6 10" id="KW-0676">Redox-active center</keyword>
<evidence type="ECO:0000256" key="5">
    <source>
        <dbReference type="ARBA" id="ARBA00023157"/>
    </source>
</evidence>
<proteinExistence type="inferred from homology"/>
<evidence type="ECO:0000256" key="7">
    <source>
        <dbReference type="NCBIfam" id="TIGR01068"/>
    </source>
</evidence>
<evidence type="ECO:0000256" key="3">
    <source>
        <dbReference type="ARBA" id="ARBA00022448"/>
    </source>
</evidence>
<dbReference type="InterPro" id="IPR017937">
    <property type="entry name" value="Thioredoxin_CS"/>
</dbReference>
<accession>A0A174AB52</accession>
<evidence type="ECO:0000256" key="6">
    <source>
        <dbReference type="ARBA" id="ARBA00023284"/>
    </source>
</evidence>
<keyword evidence="4" id="KW-0249">Electron transport</keyword>
<evidence type="ECO:0000256" key="1">
    <source>
        <dbReference type="ARBA" id="ARBA00008987"/>
    </source>
</evidence>
<dbReference type="RefSeq" id="WP_055263713.1">
    <property type="nucleotide sequence ID" value="NZ_CABIXQ010000003.1"/>
</dbReference>
<dbReference type="OrthoDB" id="9790390at2"/>
<comment type="similarity">
    <text evidence="1 8">Belongs to the thioredoxin family.</text>
</comment>
<evidence type="ECO:0000256" key="4">
    <source>
        <dbReference type="ARBA" id="ARBA00022982"/>
    </source>
</evidence>
<feature type="disulfide bond" description="Redox-active" evidence="10">
    <location>
        <begin position="27"/>
        <end position="30"/>
    </location>
</feature>
<evidence type="ECO:0000256" key="9">
    <source>
        <dbReference type="PIRSR" id="PIRSR000077-1"/>
    </source>
</evidence>
<reference evidence="12 13" key="1">
    <citation type="submission" date="2015-09" db="EMBL/GenBank/DDBJ databases">
        <authorList>
            <consortium name="Pathogen Informatics"/>
        </authorList>
    </citation>
    <scope>NUCLEOTIDE SEQUENCE [LARGE SCALE GENOMIC DNA]</scope>
    <source>
        <strain evidence="12 13">2789STDY5834856</strain>
    </source>
</reference>